<dbReference type="Pfam" id="PF05721">
    <property type="entry name" value="PhyH"/>
    <property type="match status" value="1"/>
</dbReference>
<dbReference type="GO" id="GO:0005506">
    <property type="term" value="F:iron ion binding"/>
    <property type="evidence" value="ECO:0007669"/>
    <property type="project" value="UniProtKB-ARBA"/>
</dbReference>
<dbReference type="GO" id="GO:0016706">
    <property type="term" value="F:2-oxoglutarate-dependent dioxygenase activity"/>
    <property type="evidence" value="ECO:0007669"/>
    <property type="project" value="UniProtKB-ARBA"/>
</dbReference>
<dbReference type="Proteomes" id="UP000001600">
    <property type="component" value="Chromosome 2"/>
</dbReference>
<accession>B9JP03</accession>
<proteinExistence type="predicted"/>
<protein>
    <submittedName>
        <fullName evidence="1">Epoxidase subunit A</fullName>
    </submittedName>
</protein>
<dbReference type="HOGENOM" id="CLU_048953_10_0_5"/>
<dbReference type="PANTHER" id="PTHR20883">
    <property type="entry name" value="PHYTANOYL-COA DIOXYGENASE DOMAIN CONTAINING 1"/>
    <property type="match status" value="1"/>
</dbReference>
<gene>
    <name evidence="1" type="ordered locus">Arad_7878</name>
</gene>
<dbReference type="AlphaFoldDB" id="B9JP03"/>
<evidence type="ECO:0000313" key="1">
    <source>
        <dbReference type="EMBL" id="ACM29283.1"/>
    </source>
</evidence>
<dbReference type="Gene3D" id="2.60.120.620">
    <property type="entry name" value="q2cbj1_9rhob like domain"/>
    <property type="match status" value="1"/>
</dbReference>
<dbReference type="KEGG" id="ara:Arad_7878"/>
<dbReference type="InterPro" id="IPR008775">
    <property type="entry name" value="Phytyl_CoA_dOase-like"/>
</dbReference>
<evidence type="ECO:0000313" key="2">
    <source>
        <dbReference type="Proteomes" id="UP000001600"/>
    </source>
</evidence>
<dbReference type="RefSeq" id="WP_012649608.1">
    <property type="nucleotide sequence ID" value="NC_011983.1"/>
</dbReference>
<dbReference type="PANTHER" id="PTHR20883:SF51">
    <property type="entry name" value="PHYTANOYL-COA HYDROXYLASE"/>
    <property type="match status" value="1"/>
</dbReference>
<dbReference type="EMBL" id="CP000629">
    <property type="protein sequence ID" value="ACM29283.1"/>
    <property type="molecule type" value="Genomic_DNA"/>
</dbReference>
<sequence>MTLLNTSVPAGAIGDKARFFAESGYVAFPGLLGNVTPIAEALSRIENAAPRLDGPWIYYEDVADQSGSRSINRIENFIEHDPVLAACAKESAIVDTLRAILGEDVCLFKDKVNLKLPNGGGFDLHQDQQAGWSRYASYFVTAMVAIDPADEKNGCLQVVPGLHNRGLIGTEWEPMKHDDLGGAPLVSIVMEPGDVVFFDSYAPHCSEPNRSMRPRRALYITYNLKRDGDYRERYYADKWASFPPDIAREPGAEYRYRV</sequence>
<reference evidence="1 2" key="1">
    <citation type="journal article" date="2009" name="J. Bacteriol.">
        <title>Genome sequences of three Agrobacterium biovars help elucidate the evolution of multichromosome genomes in bacteria.</title>
        <authorList>
            <person name="Slater S.C."/>
            <person name="Goldman B.S."/>
            <person name="Goodner B."/>
            <person name="Setubal J.C."/>
            <person name="Farrand S.K."/>
            <person name="Nester E.W."/>
            <person name="Burr T.J."/>
            <person name="Banta L."/>
            <person name="Dickerman A.W."/>
            <person name="Paulsen I."/>
            <person name="Otten L."/>
            <person name="Suen G."/>
            <person name="Welch R."/>
            <person name="Almeida N.F."/>
            <person name="Arnold F."/>
            <person name="Burton O.T."/>
            <person name="Du Z."/>
            <person name="Ewing A."/>
            <person name="Godsy E."/>
            <person name="Heisel S."/>
            <person name="Houmiel K.L."/>
            <person name="Jhaveri J."/>
            <person name="Lu J."/>
            <person name="Miller N.M."/>
            <person name="Norton S."/>
            <person name="Chen Q."/>
            <person name="Phoolcharoen W."/>
            <person name="Ohlin V."/>
            <person name="Ondrusek D."/>
            <person name="Pride N."/>
            <person name="Stricklin S.L."/>
            <person name="Sun J."/>
            <person name="Wheeler C."/>
            <person name="Wilson L."/>
            <person name="Zhu H."/>
            <person name="Wood D.W."/>
        </authorList>
    </citation>
    <scope>NUCLEOTIDE SEQUENCE [LARGE SCALE GENOMIC DNA]</scope>
    <source>
        <strain evidence="2">K84 / ATCC BAA-868</strain>
    </source>
</reference>
<name>B9JP03_RHIR8</name>
<dbReference type="STRING" id="311403.Arad_7878"/>
<dbReference type="eggNOG" id="COG5285">
    <property type="taxonomic scope" value="Bacteria"/>
</dbReference>
<organism evidence="1 2">
    <name type="scientific">Rhizobium rhizogenes (strain K84 / ATCC BAA-868)</name>
    <name type="common">Agrobacterium radiobacter</name>
    <dbReference type="NCBI Taxonomy" id="311403"/>
    <lineage>
        <taxon>Bacteria</taxon>
        <taxon>Pseudomonadati</taxon>
        <taxon>Pseudomonadota</taxon>
        <taxon>Alphaproteobacteria</taxon>
        <taxon>Hyphomicrobiales</taxon>
        <taxon>Rhizobiaceae</taxon>
        <taxon>Rhizobium/Agrobacterium group</taxon>
        <taxon>Rhizobium</taxon>
    </lineage>
</organism>
<dbReference type="SUPFAM" id="SSF51197">
    <property type="entry name" value="Clavaminate synthase-like"/>
    <property type="match status" value="1"/>
</dbReference>